<accession>A0A7J7XPM4</accession>
<reference evidence="1 2" key="1">
    <citation type="journal article" date="2020" name="Nature">
        <title>Six reference-quality genomes reveal evolution of bat adaptations.</title>
        <authorList>
            <person name="Jebb D."/>
            <person name="Huang Z."/>
            <person name="Pippel M."/>
            <person name="Hughes G.M."/>
            <person name="Lavrichenko K."/>
            <person name="Devanna P."/>
            <person name="Winkler S."/>
            <person name="Jermiin L.S."/>
            <person name="Skirmuntt E.C."/>
            <person name="Katzourakis A."/>
            <person name="Burkitt-Gray L."/>
            <person name="Ray D.A."/>
            <person name="Sullivan K.A.M."/>
            <person name="Roscito J.G."/>
            <person name="Kirilenko B.M."/>
            <person name="Davalos L.M."/>
            <person name="Corthals A.P."/>
            <person name="Power M.L."/>
            <person name="Jones G."/>
            <person name="Ransome R.D."/>
            <person name="Dechmann D.K.N."/>
            <person name="Locatelli A.G."/>
            <person name="Puechmaille S.J."/>
            <person name="Fedrigo O."/>
            <person name="Jarvis E.D."/>
            <person name="Hiller M."/>
            <person name="Vernes S.C."/>
            <person name="Myers E.W."/>
            <person name="Teeling E.C."/>
        </authorList>
    </citation>
    <scope>NUCLEOTIDE SEQUENCE [LARGE SCALE GENOMIC DNA]</scope>
    <source>
        <strain evidence="1">MRhiFer1</strain>
        <tissue evidence="1">Lung</tissue>
    </source>
</reference>
<comment type="caution">
    <text evidence="1">The sequence shown here is derived from an EMBL/GenBank/DDBJ whole genome shotgun (WGS) entry which is preliminary data.</text>
</comment>
<evidence type="ECO:0000313" key="2">
    <source>
        <dbReference type="Proteomes" id="UP000585614"/>
    </source>
</evidence>
<evidence type="ECO:0000313" key="1">
    <source>
        <dbReference type="EMBL" id="KAF6351657.1"/>
    </source>
</evidence>
<dbReference type="Proteomes" id="UP000585614">
    <property type="component" value="Unassembled WGS sequence"/>
</dbReference>
<gene>
    <name evidence="1" type="ORF">mRhiFer1_010161</name>
</gene>
<dbReference type="AlphaFoldDB" id="A0A7J7XPM4"/>
<proteinExistence type="predicted"/>
<organism evidence="1 2">
    <name type="scientific">Rhinolophus ferrumequinum</name>
    <name type="common">Greater horseshoe bat</name>
    <dbReference type="NCBI Taxonomy" id="59479"/>
    <lineage>
        <taxon>Eukaryota</taxon>
        <taxon>Metazoa</taxon>
        <taxon>Chordata</taxon>
        <taxon>Craniata</taxon>
        <taxon>Vertebrata</taxon>
        <taxon>Euteleostomi</taxon>
        <taxon>Mammalia</taxon>
        <taxon>Eutheria</taxon>
        <taxon>Laurasiatheria</taxon>
        <taxon>Chiroptera</taxon>
        <taxon>Yinpterochiroptera</taxon>
        <taxon>Rhinolophoidea</taxon>
        <taxon>Rhinolophidae</taxon>
        <taxon>Rhinolophinae</taxon>
        <taxon>Rhinolophus</taxon>
    </lineage>
</organism>
<sequence>MWLKKLSHFNLFPLLFPPPGPVRVTKQTECFSFCSFLQRVEALFTTCIATLHCLVESSSSGTGPPGPKILNIHALKVGLPRISSAYTHSLAKVIYIFFHIEKIWAEIKVNFKRAFCDWSSLRIS</sequence>
<name>A0A7J7XPM4_RHIFE</name>
<protein>
    <submittedName>
        <fullName evidence="1">Uncharacterized protein</fullName>
    </submittedName>
</protein>
<dbReference type="EMBL" id="JACAGC010000008">
    <property type="protein sequence ID" value="KAF6351657.1"/>
    <property type="molecule type" value="Genomic_DNA"/>
</dbReference>